<evidence type="ECO:0000256" key="2">
    <source>
        <dbReference type="ARBA" id="ARBA00004141"/>
    </source>
</evidence>
<keyword evidence="9" id="KW-0067">ATP-binding</keyword>
<evidence type="ECO:0000256" key="3">
    <source>
        <dbReference type="ARBA" id="ARBA00012438"/>
    </source>
</evidence>
<dbReference type="FunFam" id="3.30.565.10:FF:000042">
    <property type="entry name" value="Two-component sensor histidine kinase KdpD"/>
    <property type="match status" value="1"/>
</dbReference>
<dbReference type="SMART" id="SM00382">
    <property type="entry name" value="AAA"/>
    <property type="match status" value="1"/>
</dbReference>
<dbReference type="InterPro" id="IPR052023">
    <property type="entry name" value="Histidine_kinase_KdpD"/>
</dbReference>
<dbReference type="PRINTS" id="PR00344">
    <property type="entry name" value="BCTRLSENSOR"/>
</dbReference>
<dbReference type="Pfam" id="PF00582">
    <property type="entry name" value="Usp"/>
    <property type="match status" value="1"/>
</dbReference>
<evidence type="ECO:0000256" key="10">
    <source>
        <dbReference type="ARBA" id="ARBA00022989"/>
    </source>
</evidence>
<dbReference type="STRING" id="54.SAMN02745121_03278"/>
<dbReference type="SUPFAM" id="SSF55874">
    <property type="entry name" value="ATPase domain of HSP90 chaperone/DNA topoisomerase II/histidine kinase"/>
    <property type="match status" value="1"/>
</dbReference>
<evidence type="ECO:0000256" key="12">
    <source>
        <dbReference type="ARBA" id="ARBA00023136"/>
    </source>
</evidence>
<dbReference type="RefSeq" id="WP_170135977.1">
    <property type="nucleotide sequence ID" value="NZ_FOMX01000009.1"/>
</dbReference>
<dbReference type="InterPro" id="IPR003594">
    <property type="entry name" value="HATPase_dom"/>
</dbReference>
<keyword evidence="12 13" id="KW-0472">Membrane</keyword>
<dbReference type="InterPro" id="IPR003852">
    <property type="entry name" value="Sig_transdc_His_kinase_KdpD_N"/>
</dbReference>
<dbReference type="Gene3D" id="1.20.120.620">
    <property type="entry name" value="Backbone structure of the membrane domain of e. Coli histidine kinase receptor kdpd"/>
    <property type="match status" value="1"/>
</dbReference>
<dbReference type="InterPro" id="IPR003593">
    <property type="entry name" value="AAA+_ATPase"/>
</dbReference>
<evidence type="ECO:0000313" key="15">
    <source>
        <dbReference type="EMBL" id="SFE16579.1"/>
    </source>
</evidence>
<accession>A0A1I1YAY0</accession>
<dbReference type="Pfam" id="PF02518">
    <property type="entry name" value="HATPase_c"/>
    <property type="match status" value="1"/>
</dbReference>
<dbReference type="Gene3D" id="1.10.287.130">
    <property type="match status" value="1"/>
</dbReference>
<dbReference type="SUPFAM" id="SSF55781">
    <property type="entry name" value="GAF domain-like"/>
    <property type="match status" value="1"/>
</dbReference>
<evidence type="ECO:0000256" key="7">
    <source>
        <dbReference type="ARBA" id="ARBA00022741"/>
    </source>
</evidence>
<evidence type="ECO:0000256" key="9">
    <source>
        <dbReference type="ARBA" id="ARBA00022840"/>
    </source>
</evidence>
<evidence type="ECO:0000256" key="13">
    <source>
        <dbReference type="SAM" id="Phobius"/>
    </source>
</evidence>
<keyword evidence="11" id="KW-0902">Two-component regulatory system</keyword>
<keyword evidence="7" id="KW-0547">Nucleotide-binding</keyword>
<keyword evidence="8 15" id="KW-0418">Kinase</keyword>
<dbReference type="Gene3D" id="3.40.50.620">
    <property type="entry name" value="HUPs"/>
    <property type="match status" value="1"/>
</dbReference>
<dbReference type="InterPro" id="IPR003661">
    <property type="entry name" value="HisK_dim/P_dom"/>
</dbReference>
<comment type="subcellular location">
    <subcellularLocation>
        <location evidence="2">Membrane</location>
        <topology evidence="2">Multi-pass membrane protein</topology>
    </subcellularLocation>
</comment>
<feature type="transmembrane region" description="Helical" evidence="13">
    <location>
        <begin position="391"/>
        <end position="421"/>
    </location>
</feature>
<dbReference type="Pfam" id="PF13492">
    <property type="entry name" value="GAF_3"/>
    <property type="match status" value="1"/>
</dbReference>
<dbReference type="InterPro" id="IPR038318">
    <property type="entry name" value="KdpD_sf"/>
</dbReference>
<dbReference type="InterPro" id="IPR005467">
    <property type="entry name" value="His_kinase_dom"/>
</dbReference>
<keyword evidence="16" id="KW-1185">Reference proteome</keyword>
<dbReference type="InterPro" id="IPR029016">
    <property type="entry name" value="GAF-like_dom_sf"/>
</dbReference>
<dbReference type="PROSITE" id="PS50109">
    <property type="entry name" value="HIS_KIN"/>
    <property type="match status" value="1"/>
</dbReference>
<dbReference type="SUPFAM" id="SSF52402">
    <property type="entry name" value="Adenine nucleotide alpha hydrolases-like"/>
    <property type="match status" value="1"/>
</dbReference>
<dbReference type="Gene3D" id="3.40.50.300">
    <property type="entry name" value="P-loop containing nucleotide triphosphate hydrolases"/>
    <property type="match status" value="1"/>
</dbReference>
<proteinExistence type="predicted"/>
<dbReference type="GO" id="GO:0005524">
    <property type="term" value="F:ATP binding"/>
    <property type="evidence" value="ECO:0007669"/>
    <property type="project" value="UniProtKB-KW"/>
</dbReference>
<evidence type="ECO:0000256" key="11">
    <source>
        <dbReference type="ARBA" id="ARBA00023012"/>
    </source>
</evidence>
<dbReference type="AlphaFoldDB" id="A0A1I1YAY0"/>
<dbReference type="GO" id="GO:0005886">
    <property type="term" value="C:plasma membrane"/>
    <property type="evidence" value="ECO:0007669"/>
    <property type="project" value="TreeGrafter"/>
</dbReference>
<feature type="domain" description="Histidine kinase" evidence="14">
    <location>
        <begin position="659"/>
        <end position="873"/>
    </location>
</feature>
<dbReference type="SMART" id="SM00387">
    <property type="entry name" value="HATPase_c"/>
    <property type="match status" value="1"/>
</dbReference>
<keyword evidence="5" id="KW-0808">Transferase</keyword>
<dbReference type="CDD" id="cd00082">
    <property type="entry name" value="HisKA"/>
    <property type="match status" value="1"/>
</dbReference>
<keyword evidence="4" id="KW-0597">Phosphoprotein</keyword>
<dbReference type="Gene3D" id="3.30.450.40">
    <property type="match status" value="1"/>
</dbReference>
<dbReference type="InterPro" id="IPR006016">
    <property type="entry name" value="UspA"/>
</dbReference>
<gene>
    <name evidence="15" type="ORF">SAMN02745121_03278</name>
</gene>
<evidence type="ECO:0000256" key="4">
    <source>
        <dbReference type="ARBA" id="ARBA00022553"/>
    </source>
</evidence>
<evidence type="ECO:0000259" key="14">
    <source>
        <dbReference type="PROSITE" id="PS50109"/>
    </source>
</evidence>
<dbReference type="GO" id="GO:0042802">
    <property type="term" value="F:identical protein binding"/>
    <property type="evidence" value="ECO:0007669"/>
    <property type="project" value="UniProtKB-ARBA"/>
</dbReference>
<dbReference type="SUPFAM" id="SSF52540">
    <property type="entry name" value="P-loop containing nucleoside triphosphate hydrolases"/>
    <property type="match status" value="1"/>
</dbReference>
<dbReference type="InterPro" id="IPR027417">
    <property type="entry name" value="P-loop_NTPase"/>
</dbReference>
<dbReference type="Proteomes" id="UP000199400">
    <property type="component" value="Unassembled WGS sequence"/>
</dbReference>
<dbReference type="CDD" id="cd01987">
    <property type="entry name" value="USP_KdpD-like"/>
    <property type="match status" value="1"/>
</dbReference>
<dbReference type="Pfam" id="PF13493">
    <property type="entry name" value="DUF4118"/>
    <property type="match status" value="1"/>
</dbReference>
<keyword evidence="10 13" id="KW-1133">Transmembrane helix</keyword>
<organism evidence="15 16">
    <name type="scientific">Nannocystis exedens</name>
    <dbReference type="NCBI Taxonomy" id="54"/>
    <lineage>
        <taxon>Bacteria</taxon>
        <taxon>Pseudomonadati</taxon>
        <taxon>Myxococcota</taxon>
        <taxon>Polyangia</taxon>
        <taxon>Nannocystales</taxon>
        <taxon>Nannocystaceae</taxon>
        <taxon>Nannocystis</taxon>
    </lineage>
</organism>
<evidence type="ECO:0000313" key="16">
    <source>
        <dbReference type="Proteomes" id="UP000199400"/>
    </source>
</evidence>
<dbReference type="SMART" id="SM00388">
    <property type="entry name" value="HisKA"/>
    <property type="match status" value="1"/>
</dbReference>
<dbReference type="InterPro" id="IPR036890">
    <property type="entry name" value="HATPase_C_sf"/>
</dbReference>
<dbReference type="InterPro" id="IPR014729">
    <property type="entry name" value="Rossmann-like_a/b/a_fold"/>
</dbReference>
<comment type="catalytic activity">
    <reaction evidence="1">
        <text>ATP + protein L-histidine = ADP + protein N-phospho-L-histidine.</text>
        <dbReference type="EC" id="2.7.13.3"/>
    </reaction>
</comment>
<dbReference type="PANTHER" id="PTHR45569">
    <property type="entry name" value="SENSOR PROTEIN KDPD"/>
    <property type="match status" value="1"/>
</dbReference>
<dbReference type="Gene3D" id="3.30.565.10">
    <property type="entry name" value="Histidine kinase-like ATPase, C-terminal domain"/>
    <property type="match status" value="1"/>
</dbReference>
<name>A0A1I1YAY0_9BACT</name>
<evidence type="ECO:0000256" key="8">
    <source>
        <dbReference type="ARBA" id="ARBA00022777"/>
    </source>
</evidence>
<evidence type="ECO:0000256" key="1">
    <source>
        <dbReference type="ARBA" id="ARBA00000085"/>
    </source>
</evidence>
<dbReference type="SUPFAM" id="SSF47384">
    <property type="entry name" value="Homodimeric domain of signal transducing histidine kinase"/>
    <property type="match status" value="1"/>
</dbReference>
<evidence type="ECO:0000256" key="6">
    <source>
        <dbReference type="ARBA" id="ARBA00022692"/>
    </source>
</evidence>
<dbReference type="GO" id="GO:0000155">
    <property type="term" value="F:phosphorelay sensor kinase activity"/>
    <property type="evidence" value="ECO:0007669"/>
    <property type="project" value="InterPro"/>
</dbReference>
<evidence type="ECO:0000256" key="5">
    <source>
        <dbReference type="ARBA" id="ARBA00022679"/>
    </source>
</evidence>
<dbReference type="InterPro" id="IPR003018">
    <property type="entry name" value="GAF"/>
</dbReference>
<dbReference type="EMBL" id="FOMX01000009">
    <property type="protein sequence ID" value="SFE16579.1"/>
    <property type="molecule type" value="Genomic_DNA"/>
</dbReference>
<dbReference type="Pfam" id="PF00512">
    <property type="entry name" value="HisKA"/>
    <property type="match status" value="1"/>
</dbReference>
<dbReference type="EC" id="2.7.13.3" evidence="3"/>
<dbReference type="InterPro" id="IPR004358">
    <property type="entry name" value="Sig_transdc_His_kin-like_C"/>
</dbReference>
<reference evidence="16" key="1">
    <citation type="submission" date="2016-10" db="EMBL/GenBank/DDBJ databases">
        <authorList>
            <person name="Varghese N."/>
            <person name="Submissions S."/>
        </authorList>
    </citation>
    <scope>NUCLEOTIDE SEQUENCE [LARGE SCALE GENOMIC DNA]</scope>
    <source>
        <strain evidence="16">ATCC 25963</strain>
    </source>
</reference>
<dbReference type="CDD" id="cd00075">
    <property type="entry name" value="HATPase"/>
    <property type="match status" value="1"/>
</dbReference>
<dbReference type="PANTHER" id="PTHR45569:SF1">
    <property type="entry name" value="SENSOR PROTEIN KDPD"/>
    <property type="match status" value="1"/>
</dbReference>
<sequence>MSLIHPIEERSVSDSRRGRLTLYFGAAPGVGKTYAMLEAAQRLRRQGVDVVVGAVDTHGRPEVAELLVGLERLPPRTVEVRGKLIEEFHLDAALVRRPSLVIVDDLGHVNAAGSRHSQRWHDVVDLLAAGVDVMTTLCVQQLESQHDVVQQITSMRVRDPVPDAMFERADHVEFIDPPAKEVLARLQDGKVYIPEQDARAAAAMYRKNSLLALRELALRRMSQRAGRENLIYRSAPRLGAGPTSERILVCVDPSPLGPRLIRAAFRMATGLRAEWLALYVETPRLALAGESVRAQVGETLRLAEQLGAEVVHISGARIDREILGFARARGATRLIIGKPMQHRWRDLLRGSLVDALVRGSGDLDVHVIAGDVAPHEVSPVPALRSPLRIAAYFWAALTVAGIAATRLVHLPLFYVIVLLLVGISLVGSRLGRGPALGAALLSILAVETSLRLDPDVNHIDDLQRAAIYLGMLLLALWVSGLTELSRRQAEAARIDERRLTALYLLSRELSQLRSEVDIAECAIRHVKKTMSARTVILLPGHDGELAPVAGTDVELTTDAREEGVARWAFEHGPAGRGTETLKAAQALYLPLTAAGRTIGVLGVAPDDPDKLASPAERQLLDAMTGPVALALQRVRLAEEAQIAEVRAREEELRGSLLSSVSHDLRTPLASITGAASAMMDSGDAIAPETRRDLLQTIYEEAERLGRLVGNLLDMTRLEAGAVALRTDWVSLEDPIGSALSRLDRRLAGREVQVTLPPELPLLPLDEVLFEQLILNLLENACKHTPAGSPVRVVARVQAGRVVIEVADRGPGLPAGEEETIFEKFVRGSKANTQGFGLGLAICRAIAAAHGGEITAENRAGGGAVFRISLPIGAPPPEPGPDTSLASMSGPQGVLHNTAKILLHQASGLEAETTT</sequence>
<dbReference type="Pfam" id="PF02702">
    <property type="entry name" value="KdpD"/>
    <property type="match status" value="1"/>
</dbReference>
<protein>
    <recommendedName>
        <fullName evidence="3">histidine kinase</fullName>
        <ecNumber evidence="3">2.7.13.3</ecNumber>
    </recommendedName>
</protein>
<dbReference type="FunFam" id="1.10.287.130:FF:000001">
    <property type="entry name" value="Two-component sensor histidine kinase"/>
    <property type="match status" value="1"/>
</dbReference>
<dbReference type="InterPro" id="IPR025201">
    <property type="entry name" value="KdpD_TM"/>
</dbReference>
<dbReference type="InterPro" id="IPR036097">
    <property type="entry name" value="HisK_dim/P_sf"/>
</dbReference>
<keyword evidence="6 13" id="KW-0812">Transmembrane</keyword>